<dbReference type="NCBIfam" id="TIGR00229">
    <property type="entry name" value="sensory_box"/>
    <property type="match status" value="1"/>
</dbReference>
<dbReference type="InterPro" id="IPR003660">
    <property type="entry name" value="HAMP_dom"/>
</dbReference>
<dbReference type="CDD" id="cd00130">
    <property type="entry name" value="PAS"/>
    <property type="match status" value="1"/>
</dbReference>
<dbReference type="PROSITE" id="PS50885">
    <property type="entry name" value="HAMP"/>
    <property type="match status" value="1"/>
</dbReference>
<accession>A0ABS1D847</accession>
<dbReference type="InterPro" id="IPR000014">
    <property type="entry name" value="PAS"/>
</dbReference>
<dbReference type="InterPro" id="IPR013656">
    <property type="entry name" value="PAS_4"/>
</dbReference>
<gene>
    <name evidence="3" type="ORF">CKO45_30490</name>
</gene>
<keyword evidence="4" id="KW-1185">Reference proteome</keyword>
<name>A0ABS1D847_9PROT</name>
<dbReference type="InterPro" id="IPR035965">
    <property type="entry name" value="PAS-like_dom_sf"/>
</dbReference>
<reference evidence="3 4" key="1">
    <citation type="journal article" date="2020" name="Microorganisms">
        <title>Osmotic Adaptation and Compatible Solute Biosynthesis of Phototrophic Bacteria as Revealed from Genome Analyses.</title>
        <authorList>
            <person name="Imhoff J.F."/>
            <person name="Rahn T."/>
            <person name="Kunzel S."/>
            <person name="Keller A."/>
            <person name="Neulinger S.C."/>
        </authorList>
    </citation>
    <scope>NUCLEOTIDE SEQUENCE [LARGE SCALE GENOMIC DNA]</scope>
    <source>
        <strain evidence="3 4">DSM 15382</strain>
    </source>
</reference>
<dbReference type="SMART" id="SM00091">
    <property type="entry name" value="PAS"/>
    <property type="match status" value="1"/>
</dbReference>
<evidence type="ECO:0008006" key="5">
    <source>
        <dbReference type="Google" id="ProtNLM"/>
    </source>
</evidence>
<feature type="domain" description="PAS" evidence="1">
    <location>
        <begin position="231"/>
        <end position="302"/>
    </location>
</feature>
<evidence type="ECO:0000259" key="2">
    <source>
        <dbReference type="PROSITE" id="PS50885"/>
    </source>
</evidence>
<organism evidence="3 4">
    <name type="scientific">Paracraurococcus ruber</name>
    <dbReference type="NCBI Taxonomy" id="77675"/>
    <lineage>
        <taxon>Bacteria</taxon>
        <taxon>Pseudomonadati</taxon>
        <taxon>Pseudomonadota</taxon>
        <taxon>Alphaproteobacteria</taxon>
        <taxon>Acetobacterales</taxon>
        <taxon>Roseomonadaceae</taxon>
        <taxon>Paracraurococcus</taxon>
    </lineage>
</organism>
<dbReference type="RefSeq" id="WP_133223453.1">
    <property type="nucleotide sequence ID" value="NZ_NRSG01000593.1"/>
</dbReference>
<dbReference type="PROSITE" id="PS50112">
    <property type="entry name" value="PAS"/>
    <property type="match status" value="1"/>
</dbReference>
<evidence type="ECO:0000259" key="1">
    <source>
        <dbReference type="PROSITE" id="PS50112"/>
    </source>
</evidence>
<protein>
    <recommendedName>
        <fullName evidence="5">PAS domain S-box-containing protein</fullName>
    </recommendedName>
</protein>
<evidence type="ECO:0000313" key="4">
    <source>
        <dbReference type="Proteomes" id="UP000697995"/>
    </source>
</evidence>
<dbReference type="Proteomes" id="UP000697995">
    <property type="component" value="Unassembled WGS sequence"/>
</dbReference>
<feature type="domain" description="HAMP" evidence="2">
    <location>
        <begin position="172"/>
        <end position="226"/>
    </location>
</feature>
<proteinExistence type="predicted"/>
<evidence type="ECO:0000313" key="3">
    <source>
        <dbReference type="EMBL" id="MBK1662510.1"/>
    </source>
</evidence>
<dbReference type="EMBL" id="NRSG01000593">
    <property type="protein sequence ID" value="MBK1662510.1"/>
    <property type="molecule type" value="Genomic_DNA"/>
</dbReference>
<dbReference type="SUPFAM" id="SSF55785">
    <property type="entry name" value="PYP-like sensor domain (PAS domain)"/>
    <property type="match status" value="1"/>
</dbReference>
<dbReference type="Pfam" id="PF08448">
    <property type="entry name" value="PAS_4"/>
    <property type="match status" value="1"/>
</dbReference>
<sequence>MNGPRRRHFSGRFLLWTLPALLVVNLAVSSILAARLCLDGIAAIERRAAVILPDLAAAAADPLWTFRTEEVQALMRSVIADPDIVAASILNDRGQAVFAWTAAAAPRWRQREHRHPITYRDQHLTVPVGEIRLTTAADRALGHALAAVAREFGLALASSLIVLLGGLLATRRLLVRPLGTLIAALHGARYGAPRGQVPVAPGTVEEVGAVVAAFNAMQRRLDAGEAERQAATARLLRHYDHTPALLYSVDRQGIIRHASAHWLRATGHARDSVIGRPLAAFLDPESADRYARAILPDFLRTGRTQETPLRLLRRDGSAADVLLSESADTDPADGEIRSVSVMADVTSLSVHPGTW</sequence>
<dbReference type="Gene3D" id="3.30.450.20">
    <property type="entry name" value="PAS domain"/>
    <property type="match status" value="1"/>
</dbReference>
<comment type="caution">
    <text evidence="3">The sequence shown here is derived from an EMBL/GenBank/DDBJ whole genome shotgun (WGS) entry which is preliminary data.</text>
</comment>